<keyword evidence="2" id="KW-0813">Transport</keyword>
<keyword evidence="2" id="KW-0762">Sugar transport</keyword>
<comment type="caution">
    <text evidence="2">The sequence shown here is derived from an EMBL/GenBank/DDBJ whole genome shotgun (WGS) entry which is preliminary data.</text>
</comment>
<sequence length="153" mass="17008">MESLISKDYIFVKKTYENSDEVFEDLGKLLINQGYAKPTYIDALKTREEKFPTGLLTNGLGVAIPHTEASQVIKSRIVVAKLTKPVHFNEMGKVATPIDVDMIIMLALNDGKKHLEALQKIISIVGNHELLKALESADTCDAIYDVFDEVINS</sequence>
<evidence type="ECO:0000259" key="1">
    <source>
        <dbReference type="PROSITE" id="PS51094"/>
    </source>
</evidence>
<dbReference type="Proteomes" id="UP000674938">
    <property type="component" value="Unassembled WGS sequence"/>
</dbReference>
<dbReference type="PROSITE" id="PS51094">
    <property type="entry name" value="PTS_EIIA_TYPE_2"/>
    <property type="match status" value="1"/>
</dbReference>
<reference evidence="2" key="1">
    <citation type="submission" date="2020-12" db="EMBL/GenBank/DDBJ databases">
        <title>Vagococcus allomyrinae sp. nov. and Enterococcus lavae sp. nov., isolated from the larvae of Allomyrina dichotoma.</title>
        <authorList>
            <person name="Lee S.D."/>
        </authorList>
    </citation>
    <scope>NUCLEOTIDE SEQUENCE</scope>
    <source>
        <strain evidence="2">BWB3-3</strain>
    </source>
</reference>
<evidence type="ECO:0000313" key="2">
    <source>
        <dbReference type="EMBL" id="MBP1042302.1"/>
    </source>
</evidence>
<protein>
    <submittedName>
        <fullName evidence="2">PTS sugar transporter subunit IIA</fullName>
    </submittedName>
</protein>
<dbReference type="InterPro" id="IPR051541">
    <property type="entry name" value="PTS_SugarTrans_NitroReg"/>
</dbReference>
<dbReference type="AlphaFoldDB" id="A0A940PD01"/>
<dbReference type="EMBL" id="JAEEGA010000009">
    <property type="protein sequence ID" value="MBP1042302.1"/>
    <property type="molecule type" value="Genomic_DNA"/>
</dbReference>
<dbReference type="Pfam" id="PF00359">
    <property type="entry name" value="PTS_EIIA_2"/>
    <property type="match status" value="1"/>
</dbReference>
<dbReference type="PANTHER" id="PTHR47738:SF3">
    <property type="entry name" value="PHOSPHOTRANSFERASE SYSTEM MANNITOL_FRUCTOSE-SPECIFIC IIA DOMAIN CONTAINING PROTEIN"/>
    <property type="match status" value="1"/>
</dbReference>
<proteinExistence type="predicted"/>
<dbReference type="RefSeq" id="WP_209529345.1">
    <property type="nucleotide sequence ID" value="NZ_JAEEGA010000009.1"/>
</dbReference>
<dbReference type="InterPro" id="IPR002178">
    <property type="entry name" value="PTS_EIIA_type-2_dom"/>
</dbReference>
<keyword evidence="3" id="KW-1185">Reference proteome</keyword>
<name>A0A940PD01_9ENTE</name>
<organism evidence="2 3">
    <name type="scientific">Vagococcus allomyrinae</name>
    <dbReference type="NCBI Taxonomy" id="2794353"/>
    <lineage>
        <taxon>Bacteria</taxon>
        <taxon>Bacillati</taxon>
        <taxon>Bacillota</taxon>
        <taxon>Bacilli</taxon>
        <taxon>Lactobacillales</taxon>
        <taxon>Enterococcaceae</taxon>
        <taxon>Vagococcus</taxon>
    </lineage>
</organism>
<dbReference type="SUPFAM" id="SSF55804">
    <property type="entry name" value="Phoshotransferase/anion transport protein"/>
    <property type="match status" value="1"/>
</dbReference>
<dbReference type="Gene3D" id="3.40.930.10">
    <property type="entry name" value="Mannitol-specific EII, Chain A"/>
    <property type="match status" value="1"/>
</dbReference>
<gene>
    <name evidence="2" type="ORF">I6N95_14880</name>
</gene>
<dbReference type="CDD" id="cd00211">
    <property type="entry name" value="PTS_IIA_fru"/>
    <property type="match status" value="1"/>
</dbReference>
<dbReference type="PANTHER" id="PTHR47738">
    <property type="entry name" value="PTS SYSTEM FRUCTOSE-LIKE EIIA COMPONENT-RELATED"/>
    <property type="match status" value="1"/>
</dbReference>
<feature type="domain" description="PTS EIIA type-2" evidence="1">
    <location>
        <begin position="3"/>
        <end position="150"/>
    </location>
</feature>
<dbReference type="InterPro" id="IPR016152">
    <property type="entry name" value="PTrfase/Anion_transptr"/>
</dbReference>
<evidence type="ECO:0000313" key="3">
    <source>
        <dbReference type="Proteomes" id="UP000674938"/>
    </source>
</evidence>
<accession>A0A940PD01</accession>